<proteinExistence type="predicted"/>
<evidence type="ECO:0000256" key="1">
    <source>
        <dbReference type="PROSITE-ProRule" id="PRU00047"/>
    </source>
</evidence>
<dbReference type="PANTHER" id="PTHR47481:SF36">
    <property type="entry name" value="CCHC-TYPE DOMAIN-CONTAINING PROTEIN"/>
    <property type="match status" value="1"/>
</dbReference>
<gene>
    <name evidence="3" type="ORF">O3G_MSEX002584</name>
</gene>
<name>A0A921YNX7_MANSE</name>
<organism evidence="3 4">
    <name type="scientific">Manduca sexta</name>
    <name type="common">Tobacco hawkmoth</name>
    <name type="synonym">Tobacco hornworm</name>
    <dbReference type="NCBI Taxonomy" id="7130"/>
    <lineage>
        <taxon>Eukaryota</taxon>
        <taxon>Metazoa</taxon>
        <taxon>Ecdysozoa</taxon>
        <taxon>Arthropoda</taxon>
        <taxon>Hexapoda</taxon>
        <taxon>Insecta</taxon>
        <taxon>Pterygota</taxon>
        <taxon>Neoptera</taxon>
        <taxon>Endopterygota</taxon>
        <taxon>Lepidoptera</taxon>
        <taxon>Glossata</taxon>
        <taxon>Ditrysia</taxon>
        <taxon>Bombycoidea</taxon>
        <taxon>Sphingidae</taxon>
        <taxon>Sphinginae</taxon>
        <taxon>Sphingini</taxon>
        <taxon>Manduca</taxon>
    </lineage>
</organism>
<comment type="caution">
    <text evidence="3">The sequence shown here is derived from an EMBL/GenBank/DDBJ whole genome shotgun (WGS) entry which is preliminary data.</text>
</comment>
<dbReference type="PROSITE" id="PS50158">
    <property type="entry name" value="ZF_CCHC"/>
    <property type="match status" value="1"/>
</dbReference>
<dbReference type="InterPro" id="IPR025724">
    <property type="entry name" value="GAG-pre-integrase_dom"/>
</dbReference>
<dbReference type="Pfam" id="PF13976">
    <property type="entry name" value="gag_pre-integrs"/>
    <property type="match status" value="1"/>
</dbReference>
<feature type="domain" description="CCHC-type" evidence="2">
    <location>
        <begin position="210"/>
        <end position="224"/>
    </location>
</feature>
<keyword evidence="4" id="KW-1185">Reference proteome</keyword>
<dbReference type="InterPro" id="IPR001878">
    <property type="entry name" value="Znf_CCHC"/>
</dbReference>
<dbReference type="Proteomes" id="UP000791440">
    <property type="component" value="Unassembled WGS sequence"/>
</dbReference>
<reference evidence="3" key="2">
    <citation type="submission" date="2020-12" db="EMBL/GenBank/DDBJ databases">
        <authorList>
            <person name="Kanost M."/>
        </authorList>
    </citation>
    <scope>NUCLEOTIDE SEQUENCE</scope>
</reference>
<protein>
    <recommendedName>
        <fullName evidence="2">CCHC-type domain-containing protein</fullName>
    </recommendedName>
</protein>
<dbReference type="GO" id="GO:0008270">
    <property type="term" value="F:zinc ion binding"/>
    <property type="evidence" value="ECO:0007669"/>
    <property type="project" value="UniProtKB-KW"/>
</dbReference>
<accession>A0A921YNX7</accession>
<evidence type="ECO:0000313" key="4">
    <source>
        <dbReference type="Proteomes" id="UP000791440"/>
    </source>
</evidence>
<dbReference type="InterPro" id="IPR054722">
    <property type="entry name" value="PolX-like_BBD"/>
</dbReference>
<sequence>MTTNTLSIQKLTGRDNFSTWKFAMEAYLQHEELWECITSVDSVDNKKDIKAKSKIILSIDPQLYVHVQDASTAKLVWDKLSKAFEDSGLLRKVGLLRDLINTNLNSSTNVEDYINKIMSAAHKLRAIGFSVDDEWLGTLMLAGLPEEYKPMIMGIESSGIKISADLIKTKLLQEVRSDTTTAFYVKSNKYKNSQHNKNKTTYSEKPKGPRCFNCNKHGHVSKQCWFRNKKENNNDTKNSFVAAFSASLLNDNTSWYVDSGASSHMTMHGHWLQNKKAPPVDNIRIADNKVLSVHSCGTVTIQVPNEATGIPDCIQVNDVLYVPDLSTNLLSVSKIISNGNQVEFNENGCAVKNKQGHVVANAKLVNNTYKLLSCHSGKAMLAISVDKYLWHQRLGHINFNDLNKIPDCTLGVKMSQQNKEITCIPCLQAKQTRLPFKHEGYRASKLLELIHSDVCGPMENQSIGGARRSIGQKP</sequence>
<evidence type="ECO:0000259" key="2">
    <source>
        <dbReference type="PROSITE" id="PS50158"/>
    </source>
</evidence>
<dbReference type="PANTHER" id="PTHR47481">
    <property type="match status" value="1"/>
</dbReference>
<dbReference type="Pfam" id="PF22936">
    <property type="entry name" value="Pol_BBD"/>
    <property type="match status" value="1"/>
</dbReference>
<keyword evidence="1" id="KW-0862">Zinc</keyword>
<evidence type="ECO:0000313" key="3">
    <source>
        <dbReference type="EMBL" id="KAG6442871.1"/>
    </source>
</evidence>
<dbReference type="EMBL" id="JH668297">
    <property type="protein sequence ID" value="KAG6442871.1"/>
    <property type="molecule type" value="Genomic_DNA"/>
</dbReference>
<dbReference type="Pfam" id="PF14223">
    <property type="entry name" value="Retrotran_gag_2"/>
    <property type="match status" value="1"/>
</dbReference>
<reference evidence="3" key="1">
    <citation type="journal article" date="2016" name="Insect Biochem. Mol. Biol.">
        <title>Multifaceted biological insights from a draft genome sequence of the tobacco hornworm moth, Manduca sexta.</title>
        <authorList>
            <person name="Kanost M.R."/>
            <person name="Arrese E.L."/>
            <person name="Cao X."/>
            <person name="Chen Y.R."/>
            <person name="Chellapilla S."/>
            <person name="Goldsmith M.R."/>
            <person name="Grosse-Wilde E."/>
            <person name="Heckel D.G."/>
            <person name="Herndon N."/>
            <person name="Jiang H."/>
            <person name="Papanicolaou A."/>
            <person name="Qu J."/>
            <person name="Soulages J.L."/>
            <person name="Vogel H."/>
            <person name="Walters J."/>
            <person name="Waterhouse R.M."/>
            <person name="Ahn S.J."/>
            <person name="Almeida F.C."/>
            <person name="An C."/>
            <person name="Aqrawi P."/>
            <person name="Bretschneider A."/>
            <person name="Bryant W.B."/>
            <person name="Bucks S."/>
            <person name="Chao H."/>
            <person name="Chevignon G."/>
            <person name="Christen J.M."/>
            <person name="Clarke D.F."/>
            <person name="Dittmer N.T."/>
            <person name="Ferguson L.C.F."/>
            <person name="Garavelou S."/>
            <person name="Gordon K.H.J."/>
            <person name="Gunaratna R.T."/>
            <person name="Han Y."/>
            <person name="Hauser F."/>
            <person name="He Y."/>
            <person name="Heidel-Fischer H."/>
            <person name="Hirsh A."/>
            <person name="Hu Y."/>
            <person name="Jiang H."/>
            <person name="Kalra D."/>
            <person name="Klinner C."/>
            <person name="Konig C."/>
            <person name="Kovar C."/>
            <person name="Kroll A.R."/>
            <person name="Kuwar S.S."/>
            <person name="Lee S.L."/>
            <person name="Lehman R."/>
            <person name="Li K."/>
            <person name="Li Z."/>
            <person name="Liang H."/>
            <person name="Lovelace S."/>
            <person name="Lu Z."/>
            <person name="Mansfield J.H."/>
            <person name="McCulloch K.J."/>
            <person name="Mathew T."/>
            <person name="Morton B."/>
            <person name="Muzny D.M."/>
            <person name="Neunemann D."/>
            <person name="Ongeri F."/>
            <person name="Pauchet Y."/>
            <person name="Pu L.L."/>
            <person name="Pyrousis I."/>
            <person name="Rao X.J."/>
            <person name="Redding A."/>
            <person name="Roesel C."/>
            <person name="Sanchez-Gracia A."/>
            <person name="Schaack S."/>
            <person name="Shukla A."/>
            <person name="Tetreau G."/>
            <person name="Wang Y."/>
            <person name="Xiong G.H."/>
            <person name="Traut W."/>
            <person name="Walsh T.K."/>
            <person name="Worley K.C."/>
            <person name="Wu D."/>
            <person name="Wu W."/>
            <person name="Wu Y.Q."/>
            <person name="Zhang X."/>
            <person name="Zou Z."/>
            <person name="Zucker H."/>
            <person name="Briscoe A.D."/>
            <person name="Burmester T."/>
            <person name="Clem R.J."/>
            <person name="Feyereisen R."/>
            <person name="Grimmelikhuijzen C.J.P."/>
            <person name="Hamodrakas S.J."/>
            <person name="Hansson B.S."/>
            <person name="Huguet E."/>
            <person name="Jermiin L.S."/>
            <person name="Lan Q."/>
            <person name="Lehman H.K."/>
            <person name="Lorenzen M."/>
            <person name="Merzendorfer H."/>
            <person name="Michalopoulos I."/>
            <person name="Morton D.B."/>
            <person name="Muthukrishnan S."/>
            <person name="Oakeshott J.G."/>
            <person name="Palmer W."/>
            <person name="Park Y."/>
            <person name="Passarelli A.L."/>
            <person name="Rozas J."/>
            <person name="Schwartz L.M."/>
            <person name="Smith W."/>
            <person name="Southgate A."/>
            <person name="Vilcinskas A."/>
            <person name="Vogt R."/>
            <person name="Wang P."/>
            <person name="Werren J."/>
            <person name="Yu X.Q."/>
            <person name="Zhou J.J."/>
            <person name="Brown S.J."/>
            <person name="Scherer S.E."/>
            <person name="Richards S."/>
            <person name="Blissard G.W."/>
        </authorList>
    </citation>
    <scope>NUCLEOTIDE SEQUENCE</scope>
</reference>
<dbReference type="AlphaFoldDB" id="A0A921YNX7"/>
<dbReference type="GO" id="GO:0003676">
    <property type="term" value="F:nucleic acid binding"/>
    <property type="evidence" value="ECO:0007669"/>
    <property type="project" value="InterPro"/>
</dbReference>
<keyword evidence="1" id="KW-0863">Zinc-finger</keyword>
<keyword evidence="1" id="KW-0479">Metal-binding</keyword>